<proteinExistence type="predicted"/>
<keyword evidence="2" id="KW-1185">Reference proteome</keyword>
<dbReference type="Proteomes" id="UP001638806">
    <property type="component" value="Unassembled WGS sequence"/>
</dbReference>
<comment type="caution">
    <text evidence="1">The sequence shown here is derived from an EMBL/GenBank/DDBJ whole genome shotgun (WGS) entry which is preliminary data.</text>
</comment>
<name>A0ACC4DUP6_PURLI</name>
<accession>A0ACC4DUP6</accession>
<reference evidence="1" key="1">
    <citation type="submission" date="2024-12" db="EMBL/GenBank/DDBJ databases">
        <title>Comparative genomics and development of molecular markers within Purpureocillium lilacinum and among Purpureocillium species.</title>
        <authorList>
            <person name="Yeh Z.-Y."/>
            <person name="Ni N.-T."/>
            <person name="Lo P.-H."/>
            <person name="Mushyakhwo K."/>
            <person name="Lin C.-F."/>
            <person name="Nai Y.-S."/>
        </authorList>
    </citation>
    <scope>NUCLEOTIDE SEQUENCE</scope>
    <source>
        <strain evidence="1">NCHU-NPUST-175</strain>
    </source>
</reference>
<protein>
    <submittedName>
        <fullName evidence="1">Uncharacterized protein</fullName>
    </submittedName>
</protein>
<organism evidence="1 2">
    <name type="scientific">Purpureocillium lilacinum</name>
    <name type="common">Paecilomyces lilacinus</name>
    <dbReference type="NCBI Taxonomy" id="33203"/>
    <lineage>
        <taxon>Eukaryota</taxon>
        <taxon>Fungi</taxon>
        <taxon>Dikarya</taxon>
        <taxon>Ascomycota</taxon>
        <taxon>Pezizomycotina</taxon>
        <taxon>Sordariomycetes</taxon>
        <taxon>Hypocreomycetidae</taxon>
        <taxon>Hypocreales</taxon>
        <taxon>Ophiocordycipitaceae</taxon>
        <taxon>Purpureocillium</taxon>
    </lineage>
</organism>
<evidence type="ECO:0000313" key="2">
    <source>
        <dbReference type="Proteomes" id="UP001638806"/>
    </source>
</evidence>
<gene>
    <name evidence="1" type="ORF">ACCO45_005172</name>
</gene>
<evidence type="ECO:0000313" key="1">
    <source>
        <dbReference type="EMBL" id="KAL3960055.1"/>
    </source>
</evidence>
<sequence>MTSVEVHTAESKASLLRRRRSSLPPEYQDATDGEYVELRGYAPSATTNDTPSSSSSSAAATPGATGLGAATAAFQIDTQGLPLIALPFPTKPVPIPVYSVLPDGAVGPLAYESLRTTRGSGSCVLVRAGDEPTDERILCSTTYRFGPNRPPRIELLGDVACDEVYEVHNWGCHTRAQDMRTHLGTFQWRYASRAERKAAGANSLLVLDLVTTVALAGATRRRSGGGASRSWCATRSCARGTRGSTAGNGGRLTMDLRGWSDTKGAAHQMEVFVVASCITMLKKEVDRRRMHQMIVIMGAASGGS</sequence>
<dbReference type="EMBL" id="JBGNUJ010000004">
    <property type="protein sequence ID" value="KAL3960055.1"/>
    <property type="molecule type" value="Genomic_DNA"/>
</dbReference>